<dbReference type="PATRIC" id="fig|1298851.3.peg.1336"/>
<evidence type="ECO:0000313" key="7">
    <source>
        <dbReference type="EMBL" id="BAT72049.1"/>
    </source>
</evidence>
<dbReference type="STRING" id="1298851.TST_1262"/>
<protein>
    <recommendedName>
        <fullName evidence="5">RQC P-site tRNA stabilizing factor</fullName>
        <shortName evidence="5">RqcP</shortName>
    </recommendedName>
    <alternativeName>
        <fullName evidence="5">Ribosome-associated protein quality control protein P</fullName>
    </alternativeName>
</protein>
<evidence type="ECO:0000256" key="5">
    <source>
        <dbReference type="HAMAP-Rule" id="MF_00871"/>
    </source>
</evidence>
<dbReference type="AlphaFoldDB" id="A0A0S3QUQ2"/>
<organism evidence="7 8">
    <name type="scientific">Thermosulfidibacter takaii (strain DSM 17441 / JCM 13301 / NBRC 103674 / ABI70S6)</name>
    <dbReference type="NCBI Taxonomy" id="1298851"/>
    <lineage>
        <taxon>Bacteria</taxon>
        <taxon>Pseudomonadati</taxon>
        <taxon>Thermosulfidibacterota</taxon>
        <taxon>Thermosulfidibacteria</taxon>
        <taxon>Thermosulfidibacterales</taxon>
        <taxon>Thermosulfidibacteraceae</taxon>
    </lineage>
</organism>
<accession>A0A0S3QUQ2</accession>
<dbReference type="CDD" id="cd00165">
    <property type="entry name" value="S4"/>
    <property type="match status" value="1"/>
</dbReference>
<dbReference type="Gene3D" id="3.10.290.10">
    <property type="entry name" value="RNA-binding S4 domain"/>
    <property type="match status" value="1"/>
</dbReference>
<dbReference type="OrthoDB" id="9805210at2"/>
<evidence type="ECO:0000256" key="3">
    <source>
        <dbReference type="ARBA" id="ARBA00022884"/>
    </source>
</evidence>
<dbReference type="InterPro" id="IPR002942">
    <property type="entry name" value="S4_RNA-bd"/>
</dbReference>
<dbReference type="GO" id="GO:0072344">
    <property type="term" value="P:rescue of stalled ribosome"/>
    <property type="evidence" value="ECO:0007669"/>
    <property type="project" value="UniProtKB-UniRule"/>
</dbReference>
<dbReference type="EMBL" id="AP013035">
    <property type="protein sequence ID" value="BAT72049.1"/>
    <property type="molecule type" value="Genomic_DNA"/>
</dbReference>
<keyword evidence="8" id="KW-1185">Reference proteome</keyword>
<dbReference type="RefSeq" id="WP_068550045.1">
    <property type="nucleotide sequence ID" value="NZ_AP013035.1"/>
</dbReference>
<comment type="function">
    <text evidence="5">Key component of the ribosome quality control system (RQC), a ribosome-associated complex that mediates the extraction of incompletely synthesized nascent chains from stalled ribosomes and their subsequent degradation. RqcH recruits Ala-charged tRNA, and with RqcP directs the elongation of stalled nascent chains on 50S ribosomal subunits, leading to non-templated C-terminal alanine extensions (Ala tail). The Ala tail promotes nascent chain degradation. RqcP is associated with the translocation-like movement of the peptidyl-tRNA from the A-site into the P-site.</text>
</comment>
<name>A0A0S3QUQ2_THET7</name>
<dbReference type="PIRSF" id="PIRSF038881">
    <property type="entry name" value="RNAbp_HP1423"/>
    <property type="match status" value="1"/>
</dbReference>
<dbReference type="GO" id="GO:0000049">
    <property type="term" value="F:tRNA binding"/>
    <property type="evidence" value="ECO:0007669"/>
    <property type="project" value="UniProtKB-UniRule"/>
</dbReference>
<dbReference type="GO" id="GO:0019843">
    <property type="term" value="F:rRNA binding"/>
    <property type="evidence" value="ECO:0007669"/>
    <property type="project" value="UniProtKB-UniRule"/>
</dbReference>
<keyword evidence="1 5" id="KW-0820">tRNA-binding</keyword>
<sequence>MRLDKFLKVSRVIKRRGLAKEACDAGIIKVNGVPAKPSKKIKEGDIVEIDAARFYLKFRIVQVPSGNVRKSEAHNLFEVIEERRKSWEE</sequence>
<evidence type="ECO:0000313" key="8">
    <source>
        <dbReference type="Proteomes" id="UP000063234"/>
    </source>
</evidence>
<dbReference type="HAMAP" id="MF_00871">
    <property type="entry name" value="RqcP"/>
    <property type="match status" value="1"/>
</dbReference>
<dbReference type="KEGG" id="ttk:TST_1262"/>
<evidence type="ECO:0000256" key="1">
    <source>
        <dbReference type="ARBA" id="ARBA00022555"/>
    </source>
</evidence>
<evidence type="ECO:0000256" key="2">
    <source>
        <dbReference type="ARBA" id="ARBA00022730"/>
    </source>
</evidence>
<keyword evidence="2 5" id="KW-0699">rRNA-binding</keyword>
<feature type="domain" description="RNA-binding S4" evidence="6">
    <location>
        <begin position="1"/>
        <end position="60"/>
    </location>
</feature>
<dbReference type="PROSITE" id="PS50889">
    <property type="entry name" value="S4"/>
    <property type="match status" value="1"/>
</dbReference>
<keyword evidence="3 5" id="KW-0694">RNA-binding</keyword>
<dbReference type="InterPro" id="IPR036986">
    <property type="entry name" value="S4_RNA-bd_sf"/>
</dbReference>
<dbReference type="InterPro" id="IPR025490">
    <property type="entry name" value="RqcP"/>
</dbReference>
<evidence type="ECO:0000259" key="6">
    <source>
        <dbReference type="SMART" id="SM00363"/>
    </source>
</evidence>
<gene>
    <name evidence="5" type="primary">rqcP</name>
    <name evidence="7" type="ORF">TST_1262</name>
</gene>
<comment type="similarity">
    <text evidence="5">Belongs to the RqcP family.</text>
</comment>
<comment type="subunit">
    <text evidence="5">Associates with stalled 50S ribosomal subunits. Binds to RqcH, 23S rRNA and the P-site tRNA. Does not require RqcH for association with 50S subunits.</text>
</comment>
<keyword evidence="4 5" id="KW-0648">Protein biosynthesis</keyword>
<dbReference type="Pfam" id="PF01479">
    <property type="entry name" value="S4"/>
    <property type="match status" value="1"/>
</dbReference>
<dbReference type="GO" id="GO:0043023">
    <property type="term" value="F:ribosomal large subunit binding"/>
    <property type="evidence" value="ECO:0007669"/>
    <property type="project" value="UniProtKB-UniRule"/>
</dbReference>
<dbReference type="Proteomes" id="UP000063234">
    <property type="component" value="Chromosome"/>
</dbReference>
<dbReference type="SUPFAM" id="SSF55174">
    <property type="entry name" value="Alpha-L RNA-binding motif"/>
    <property type="match status" value="1"/>
</dbReference>
<dbReference type="SMART" id="SM00363">
    <property type="entry name" value="S4"/>
    <property type="match status" value="1"/>
</dbReference>
<reference evidence="8" key="1">
    <citation type="journal article" date="2018" name="Science">
        <title>A primordial and reversible TCA cycle in a facultatively chemolithoautotrophic thermophile.</title>
        <authorList>
            <person name="Nunoura T."/>
            <person name="Chikaraishi Y."/>
            <person name="Izaki R."/>
            <person name="Suwa T."/>
            <person name="Sato T."/>
            <person name="Harada T."/>
            <person name="Mori K."/>
            <person name="Kato Y."/>
            <person name="Miyazaki M."/>
            <person name="Shimamura S."/>
            <person name="Yanagawa K."/>
            <person name="Shuto A."/>
            <person name="Ohkouchi N."/>
            <person name="Fujita N."/>
            <person name="Takaki Y."/>
            <person name="Atomi H."/>
            <person name="Takai K."/>
        </authorList>
    </citation>
    <scope>NUCLEOTIDE SEQUENCE [LARGE SCALE GENOMIC DNA]</scope>
    <source>
        <strain evidence="8">DSM 17441 / JCM 13301 / NBRC 103674 / ABI70S6</strain>
    </source>
</reference>
<proteinExistence type="inferred from homology"/>
<evidence type="ECO:0000256" key="4">
    <source>
        <dbReference type="ARBA" id="ARBA00022917"/>
    </source>
</evidence>